<dbReference type="Proteomes" id="UP000298596">
    <property type="component" value="Plasmid p1"/>
</dbReference>
<reference evidence="3 4" key="1">
    <citation type="submission" date="2018-09" db="EMBL/GenBank/DDBJ databases">
        <title>Whole genome based analysis of evolution and adaptive divergence in Indian and Brazilian strains of Azospirillum brasilense.</title>
        <authorList>
            <person name="Singh C."/>
            <person name="Tripathi A.K."/>
        </authorList>
    </citation>
    <scope>NUCLEOTIDE SEQUENCE [LARGE SCALE GENOMIC DNA]</scope>
    <source>
        <strain evidence="3 4">MTCC4036</strain>
        <plasmid evidence="3 4">p1</plasmid>
    </source>
</reference>
<proteinExistence type="inferred from homology"/>
<dbReference type="GO" id="GO:0016746">
    <property type="term" value="F:acyltransferase activity"/>
    <property type="evidence" value="ECO:0007669"/>
    <property type="project" value="UniProtKB-UniRule"/>
</dbReference>
<evidence type="ECO:0000313" key="4">
    <source>
        <dbReference type="Proteomes" id="UP000298596"/>
    </source>
</evidence>
<keyword evidence="2" id="KW-0963">Cytoplasm</keyword>
<keyword evidence="2" id="KW-0204">Cytolysis</keyword>
<dbReference type="EC" id="2.3.1.-" evidence="2"/>
<accession>A0A4D8Q0L0</accession>
<protein>
    <recommendedName>
        <fullName evidence="2">RTX toxin-activating lysine-acyltransferase</fullName>
        <ecNumber evidence="2">2.3.1.-</ecNumber>
    </recommendedName>
</protein>
<dbReference type="GO" id="GO:0009404">
    <property type="term" value="P:toxin metabolic process"/>
    <property type="evidence" value="ECO:0007669"/>
    <property type="project" value="UniProtKB-UniRule"/>
</dbReference>
<sequence>MLITNKTTLNGAQSTNLSLENAASLTMAALLGEIVRLLTQSPTHRHQFLADLEWSVMPALMLRQIHLFRSKGRVVGVALWATVSDEVDARLSSGSTRLAPYEWKSGEILWLVDIVAPFGGAERMLDQLANTIFTKRTIKLLKKRTDGKIIVDTVTAT</sequence>
<dbReference type="EMBL" id="CP032331">
    <property type="protein sequence ID" value="QCO03413.1"/>
    <property type="molecule type" value="Genomic_DNA"/>
</dbReference>
<geneLocation type="plasmid" evidence="3">
    <name>p1</name>
</geneLocation>
<comment type="function">
    <text evidence="2">Involved in fatty acylation of protoxin at internal lysine residues, thereby converting it to the active toxin.</text>
</comment>
<evidence type="ECO:0000256" key="2">
    <source>
        <dbReference type="RuleBase" id="RU368102"/>
    </source>
</evidence>
<dbReference type="Pfam" id="PF02794">
    <property type="entry name" value="HlyC"/>
    <property type="match status" value="1"/>
</dbReference>
<dbReference type="InterPro" id="IPR003996">
    <property type="entry name" value="RTX_toxin-activating_protC_bac"/>
</dbReference>
<dbReference type="GO" id="GO:0005737">
    <property type="term" value="C:cytoplasm"/>
    <property type="evidence" value="ECO:0007669"/>
    <property type="project" value="UniProtKB-SubCell"/>
</dbReference>
<comment type="similarity">
    <text evidence="1 2">Belongs to the RTX toxin acyltransferase family.</text>
</comment>
<comment type="subcellular location">
    <subcellularLocation>
        <location evidence="2">Cytoplasm</location>
    </subcellularLocation>
</comment>
<evidence type="ECO:0000313" key="3">
    <source>
        <dbReference type="EMBL" id="QCO03413.1"/>
    </source>
</evidence>
<dbReference type="AlphaFoldDB" id="A0A4D8Q0L0"/>
<dbReference type="GO" id="GO:0031640">
    <property type="term" value="P:killing of cells of another organism"/>
    <property type="evidence" value="ECO:0007669"/>
    <property type="project" value="UniProtKB-KW"/>
</dbReference>
<evidence type="ECO:0000256" key="1">
    <source>
        <dbReference type="ARBA" id="ARBA00005686"/>
    </source>
</evidence>
<organism evidence="3 4">
    <name type="scientific">Azospirillum brasilense</name>
    <dbReference type="NCBI Taxonomy" id="192"/>
    <lineage>
        <taxon>Bacteria</taxon>
        <taxon>Pseudomonadati</taxon>
        <taxon>Pseudomonadota</taxon>
        <taxon>Alphaproteobacteria</taxon>
        <taxon>Rhodospirillales</taxon>
        <taxon>Azospirillaceae</taxon>
        <taxon>Azospirillum</taxon>
    </lineage>
</organism>
<gene>
    <name evidence="3" type="ORF">D3867_15165</name>
</gene>
<keyword evidence="2 3" id="KW-0808">Transferase</keyword>
<keyword evidence="3" id="KW-0614">Plasmid</keyword>
<name>A0A4D8Q0L0_AZOBR</name>
<keyword evidence="2 3" id="KW-0012">Acyltransferase</keyword>